<evidence type="ECO:0000313" key="1">
    <source>
        <dbReference type="EMBL" id="KAJ2974969.1"/>
    </source>
</evidence>
<name>A0ACC1N7C4_9PEZI</name>
<sequence>MVDNAFGIMGQLLKANSKLGGLRLRWFANFPEELPRLRLHQSYAQTIHQVLDFLIRVSQNWSIINHKHLSLGYPLLMKELVLIFRLHSPILQLIMFRASRRTLGVPDHPIGNQLDDLFKEDQEKHRNSNDGTYTLQLEGEAYDHHNNSLIQKYQALITRYQRIRPSHSPSIPAASSAAQSPGASSPSPVGSHAQAEMTQRFRPTPLPISTGRVVPSNPNAHSPSPTYSPINALHPTISPNTSAALSPQYAAAVPHVLTSSPAVGMATSSYQSTYQSPGVPQQGQYGTPNGHAQQSALQWRHGPLVPLQQQQLPQHLRQQLEQQQYYGFMLYQQQQQAQQQQRQHQAQFQQYQQQQQPQQYIHRKRSQPGAVPSSRPSPVQATRPSPSLSNPASQPSPHFQSPNSQLVSATPLRNLAPSVSAVAHQPGLVDSLSSPGAVNTVQPSNIHPRGSQRQPTQTTDRLIPPPNFRINLQDYPHTPYDKRSIESSLHQAHLRSPKRMLKLPSATNSSERYYQAIKNFALEPRPLSPRLYMHQFTFSVASVCLEKLSLNEKIEGEAQIVNRFSDGSLRIRVRCCNPPTATGPIPDHIWVICETTWPDHIFMTLNGHRLETQRKQHHSKDLPVEISSLVCVGVNTLSVSVLMPSPPRKPKPGTSYVAVEIVETLSHSAILQMVHTSGSRPASETREVIQRRLAGSRSNAAGDDHDLEMPSDGISIDLADPFTATMFKIPARGKACTHLECFDLETWLNTRLGKRSSCTCSRENCKCPKEPSLVDKWKCPICDGDARPYSLCIDQFLLEVRTRLQQDNQLRTKSITVFADGSWRVNDSPNDEESDSESDDNRTRATSKTTSKPSVPRTIIELDDD</sequence>
<dbReference type="Proteomes" id="UP001143856">
    <property type="component" value="Unassembled WGS sequence"/>
</dbReference>
<comment type="caution">
    <text evidence="1">The sequence shown here is derived from an EMBL/GenBank/DDBJ whole genome shotgun (WGS) entry which is preliminary data.</text>
</comment>
<protein>
    <submittedName>
        <fullName evidence="1">Uncharacterized protein</fullName>
    </submittedName>
</protein>
<evidence type="ECO:0000313" key="2">
    <source>
        <dbReference type="Proteomes" id="UP001143856"/>
    </source>
</evidence>
<organism evidence="1 2">
    <name type="scientific">Xylaria curta</name>
    <dbReference type="NCBI Taxonomy" id="42375"/>
    <lineage>
        <taxon>Eukaryota</taxon>
        <taxon>Fungi</taxon>
        <taxon>Dikarya</taxon>
        <taxon>Ascomycota</taxon>
        <taxon>Pezizomycotina</taxon>
        <taxon>Sordariomycetes</taxon>
        <taxon>Xylariomycetidae</taxon>
        <taxon>Xylariales</taxon>
        <taxon>Xylariaceae</taxon>
        <taxon>Xylaria</taxon>
    </lineage>
</organism>
<accession>A0ACC1N7C4</accession>
<dbReference type="EMBL" id="JAPDGR010002616">
    <property type="protein sequence ID" value="KAJ2974969.1"/>
    <property type="molecule type" value="Genomic_DNA"/>
</dbReference>
<keyword evidence="2" id="KW-1185">Reference proteome</keyword>
<reference evidence="1" key="1">
    <citation type="submission" date="2022-10" db="EMBL/GenBank/DDBJ databases">
        <title>Genome Sequence of Xylaria curta.</title>
        <authorList>
            <person name="Buettner E."/>
        </authorList>
    </citation>
    <scope>NUCLEOTIDE SEQUENCE</scope>
    <source>
        <strain evidence="1">Babe10</strain>
    </source>
</reference>
<proteinExistence type="predicted"/>
<gene>
    <name evidence="1" type="ORF">NUW58_g8491</name>
</gene>